<dbReference type="InterPro" id="IPR050188">
    <property type="entry name" value="RluA_PseudoU_synthase"/>
</dbReference>
<name>A0A4C1Z0Q1_EUMVA</name>
<evidence type="ECO:0000256" key="1">
    <source>
        <dbReference type="ARBA" id="ARBA00010876"/>
    </source>
</evidence>
<dbReference type="InterPro" id="IPR006145">
    <property type="entry name" value="PsdUridine_synth_RsuA/RluA"/>
</dbReference>
<dbReference type="SUPFAM" id="SSF55120">
    <property type="entry name" value="Pseudouridine synthase"/>
    <property type="match status" value="1"/>
</dbReference>
<dbReference type="STRING" id="151549.A0A4C1Z0Q1"/>
<dbReference type="PANTHER" id="PTHR21600">
    <property type="entry name" value="MITOCHONDRIAL RNA PSEUDOURIDINE SYNTHASE"/>
    <property type="match status" value="1"/>
</dbReference>
<evidence type="ECO:0000313" key="4">
    <source>
        <dbReference type="Proteomes" id="UP000299102"/>
    </source>
</evidence>
<dbReference type="PANTHER" id="PTHR21600:SF87">
    <property type="entry name" value="RNA PSEUDOURIDYLATE SYNTHASE DOMAIN-CONTAINING PROTEIN 1"/>
    <property type="match status" value="1"/>
</dbReference>
<gene>
    <name evidence="3" type="primary">Rpusd1</name>
    <name evidence="3" type="ORF">EVAR_89320_1</name>
</gene>
<comment type="caution">
    <text evidence="3">The sequence shown here is derived from an EMBL/GenBank/DDBJ whole genome shotgun (WGS) entry which is preliminary data.</text>
</comment>
<dbReference type="CDD" id="cd02869">
    <property type="entry name" value="PseudoU_synth_RluA_like"/>
    <property type="match status" value="1"/>
</dbReference>
<evidence type="ECO:0000259" key="2">
    <source>
        <dbReference type="Pfam" id="PF00849"/>
    </source>
</evidence>
<dbReference type="Proteomes" id="UP000299102">
    <property type="component" value="Unassembled WGS sequence"/>
</dbReference>
<reference evidence="3 4" key="1">
    <citation type="journal article" date="2019" name="Commun. Biol.">
        <title>The bagworm genome reveals a unique fibroin gene that provides high tensile strength.</title>
        <authorList>
            <person name="Kono N."/>
            <person name="Nakamura H."/>
            <person name="Ohtoshi R."/>
            <person name="Tomita M."/>
            <person name="Numata K."/>
            <person name="Arakawa K."/>
        </authorList>
    </citation>
    <scope>NUCLEOTIDE SEQUENCE [LARGE SCALE GENOMIC DNA]</scope>
</reference>
<dbReference type="AlphaFoldDB" id="A0A4C1Z0Q1"/>
<proteinExistence type="inferred from homology"/>
<dbReference type="GO" id="GO:0009982">
    <property type="term" value="F:pseudouridine synthase activity"/>
    <property type="evidence" value="ECO:0007669"/>
    <property type="project" value="InterPro"/>
</dbReference>
<sequence>MYINSDDENVKNTVACAVGLADSHRRSSEKPLHFVQRLDYATSGALCLARNRAAAAQAGRILEARLARKYYLAVLRGHYSGQCCNIRYAIGEDKCTLETSHKMLAVTHVAETKCKCPRAAETRLLLLEKGYYEEDPVSVVLLKPITGRRHQLRVHCQAIGHTVLGDCTYGDERDRIPHRMFLHARRILLPLDDIPLDVETPEPFFSDPQFYDKWRTQTLLHPYRNSQDFQSCCDLLDNLDSIGNEKYEMFYVS</sequence>
<dbReference type="GO" id="GO:0000455">
    <property type="term" value="P:enzyme-directed rRNA pseudouridine synthesis"/>
    <property type="evidence" value="ECO:0007669"/>
    <property type="project" value="TreeGrafter"/>
</dbReference>
<dbReference type="EMBL" id="BGZK01001479">
    <property type="protein sequence ID" value="GBP80743.1"/>
    <property type="molecule type" value="Genomic_DNA"/>
</dbReference>
<dbReference type="OrthoDB" id="418349at2759"/>
<feature type="domain" description="Pseudouridine synthase RsuA/RluA-like" evidence="2">
    <location>
        <begin position="23"/>
        <end position="158"/>
    </location>
</feature>
<dbReference type="GO" id="GO:0003723">
    <property type="term" value="F:RNA binding"/>
    <property type="evidence" value="ECO:0007669"/>
    <property type="project" value="InterPro"/>
</dbReference>
<dbReference type="InterPro" id="IPR020103">
    <property type="entry name" value="PsdUridine_synth_cat_dom_sf"/>
</dbReference>
<keyword evidence="4" id="KW-1185">Reference proteome</keyword>
<dbReference type="Gene3D" id="3.30.2350.10">
    <property type="entry name" value="Pseudouridine synthase"/>
    <property type="match status" value="1"/>
</dbReference>
<protein>
    <submittedName>
        <fullName evidence="3">RNA pseudouridylate synthase domain-containing protein 1</fullName>
    </submittedName>
</protein>
<evidence type="ECO:0000313" key="3">
    <source>
        <dbReference type="EMBL" id="GBP80743.1"/>
    </source>
</evidence>
<accession>A0A4C1Z0Q1</accession>
<dbReference type="Pfam" id="PF00849">
    <property type="entry name" value="PseudoU_synth_2"/>
    <property type="match status" value="1"/>
</dbReference>
<organism evidence="3 4">
    <name type="scientific">Eumeta variegata</name>
    <name type="common">Bagworm moth</name>
    <name type="synonym">Eumeta japonica</name>
    <dbReference type="NCBI Taxonomy" id="151549"/>
    <lineage>
        <taxon>Eukaryota</taxon>
        <taxon>Metazoa</taxon>
        <taxon>Ecdysozoa</taxon>
        <taxon>Arthropoda</taxon>
        <taxon>Hexapoda</taxon>
        <taxon>Insecta</taxon>
        <taxon>Pterygota</taxon>
        <taxon>Neoptera</taxon>
        <taxon>Endopterygota</taxon>
        <taxon>Lepidoptera</taxon>
        <taxon>Glossata</taxon>
        <taxon>Ditrysia</taxon>
        <taxon>Tineoidea</taxon>
        <taxon>Psychidae</taxon>
        <taxon>Oiketicinae</taxon>
        <taxon>Eumeta</taxon>
    </lineage>
</organism>
<comment type="similarity">
    <text evidence="1">Belongs to the pseudouridine synthase RluA family.</text>
</comment>